<comment type="caution">
    <text evidence="1">The sequence shown here is derived from an EMBL/GenBank/DDBJ whole genome shotgun (WGS) entry which is preliminary data.</text>
</comment>
<dbReference type="EMBL" id="BAABME010027322">
    <property type="protein sequence ID" value="GAA0175390.1"/>
    <property type="molecule type" value="Genomic_DNA"/>
</dbReference>
<keyword evidence="2" id="KW-1185">Reference proteome</keyword>
<evidence type="ECO:0008006" key="3">
    <source>
        <dbReference type="Google" id="ProtNLM"/>
    </source>
</evidence>
<evidence type="ECO:0000313" key="1">
    <source>
        <dbReference type="EMBL" id="GAA0175390.1"/>
    </source>
</evidence>
<protein>
    <recommendedName>
        <fullName evidence="3">RNase H type-1 domain-containing protein</fullName>
    </recommendedName>
</protein>
<dbReference type="AlphaFoldDB" id="A0AAV3RGK2"/>
<dbReference type="Proteomes" id="UP001454036">
    <property type="component" value="Unassembled WGS sequence"/>
</dbReference>
<name>A0AAV3RGK2_LITER</name>
<sequence>MGLEGKIAHWKAQNKITQIAALISSSSSTLTHIFRERNMAADWIAKNSWKKRQQFVWEADTRHIGMKNLIQLEISGLPQIRLG</sequence>
<evidence type="ECO:0000313" key="2">
    <source>
        <dbReference type="Proteomes" id="UP001454036"/>
    </source>
</evidence>
<proteinExistence type="predicted"/>
<gene>
    <name evidence="1" type="ORF">LIER_41908</name>
</gene>
<reference evidence="1 2" key="1">
    <citation type="submission" date="2024-01" db="EMBL/GenBank/DDBJ databases">
        <title>The complete chloroplast genome sequence of Lithospermum erythrorhizon: insights into the phylogenetic relationship among Boraginaceae species and the maternal lineages of purple gromwells.</title>
        <authorList>
            <person name="Okada T."/>
            <person name="Watanabe K."/>
        </authorList>
    </citation>
    <scope>NUCLEOTIDE SEQUENCE [LARGE SCALE GENOMIC DNA]</scope>
</reference>
<organism evidence="1 2">
    <name type="scientific">Lithospermum erythrorhizon</name>
    <name type="common">Purple gromwell</name>
    <name type="synonym">Lithospermum officinale var. erythrorhizon</name>
    <dbReference type="NCBI Taxonomy" id="34254"/>
    <lineage>
        <taxon>Eukaryota</taxon>
        <taxon>Viridiplantae</taxon>
        <taxon>Streptophyta</taxon>
        <taxon>Embryophyta</taxon>
        <taxon>Tracheophyta</taxon>
        <taxon>Spermatophyta</taxon>
        <taxon>Magnoliopsida</taxon>
        <taxon>eudicotyledons</taxon>
        <taxon>Gunneridae</taxon>
        <taxon>Pentapetalae</taxon>
        <taxon>asterids</taxon>
        <taxon>lamiids</taxon>
        <taxon>Boraginales</taxon>
        <taxon>Boraginaceae</taxon>
        <taxon>Boraginoideae</taxon>
        <taxon>Lithospermeae</taxon>
        <taxon>Lithospermum</taxon>
    </lineage>
</organism>
<accession>A0AAV3RGK2</accession>